<comment type="subunit">
    <text evidence="17">Homotetramer.</text>
</comment>
<feature type="binding site" evidence="17">
    <location>
        <position position="438"/>
    </location>
    <ligand>
        <name>AMP</name>
        <dbReference type="ChEBI" id="CHEBI:456215"/>
    </ligand>
</feature>
<evidence type="ECO:0000259" key="21">
    <source>
        <dbReference type="PROSITE" id="PS51385"/>
    </source>
</evidence>
<feature type="binding site" evidence="17">
    <location>
        <position position="317"/>
    </location>
    <ligand>
        <name>(6S)-NADPHX</name>
        <dbReference type="ChEBI" id="CHEBI:64076"/>
    </ligand>
</feature>
<comment type="similarity">
    <text evidence="4 19">In the C-terminal section; belongs to the NnrD/CARKD family.</text>
</comment>
<dbReference type="InterPro" id="IPR030677">
    <property type="entry name" value="Nnr"/>
</dbReference>
<comment type="catalytic activity">
    <reaction evidence="16 17 19">
        <text>(6S)-NADPHX + ADP = AMP + phosphate + NADPH + H(+)</text>
        <dbReference type="Rhea" id="RHEA:32235"/>
        <dbReference type="ChEBI" id="CHEBI:15378"/>
        <dbReference type="ChEBI" id="CHEBI:43474"/>
        <dbReference type="ChEBI" id="CHEBI:57783"/>
        <dbReference type="ChEBI" id="CHEBI:64076"/>
        <dbReference type="ChEBI" id="CHEBI:456215"/>
        <dbReference type="ChEBI" id="CHEBI:456216"/>
        <dbReference type="EC" id="4.2.1.136"/>
    </reaction>
</comment>
<evidence type="ECO:0000256" key="7">
    <source>
        <dbReference type="ARBA" id="ARBA00022840"/>
    </source>
</evidence>
<dbReference type="InterPro" id="IPR017953">
    <property type="entry name" value="Carbohydrate_kinase_pred_CS"/>
</dbReference>
<comment type="catalytic activity">
    <reaction evidence="2 18 19">
        <text>(6R)-NADPHX = (6S)-NADPHX</text>
        <dbReference type="Rhea" id="RHEA:32227"/>
        <dbReference type="ChEBI" id="CHEBI:64076"/>
        <dbReference type="ChEBI" id="CHEBI:64077"/>
        <dbReference type="EC" id="5.1.99.6"/>
    </reaction>
</comment>
<dbReference type="HAMAP" id="MF_01966">
    <property type="entry name" value="NADHX_epimerase"/>
    <property type="match status" value="1"/>
</dbReference>
<keyword evidence="13" id="KW-0511">Multifunctional enzyme</keyword>
<comment type="similarity">
    <text evidence="18">Belongs to the NnrE/AIBP family.</text>
</comment>
<evidence type="ECO:0000256" key="11">
    <source>
        <dbReference type="ARBA" id="ARBA00023235"/>
    </source>
</evidence>
<dbReference type="PROSITE" id="PS51385">
    <property type="entry name" value="YJEF_N"/>
    <property type="match status" value="1"/>
</dbReference>
<comment type="similarity">
    <text evidence="17">Belongs to the NnrD/CARKD family.</text>
</comment>
<feature type="binding site" evidence="18">
    <location>
        <begin position="59"/>
        <end position="63"/>
    </location>
    <ligand>
        <name>(6S)-NADPHX</name>
        <dbReference type="ChEBI" id="CHEBI:64076"/>
    </ligand>
</feature>
<comment type="function">
    <text evidence="18">Catalyzes the epimerization of the S- and R-forms of NAD(P)HX, a damaged form of NAD(P)H that is a result of enzymatic or heat-dependent hydration. This is a prerequisite for the S-specific NAD(P)H-hydrate dehydratase to allow the repair of both epimers of NAD(P)HX.</text>
</comment>
<dbReference type="Proteomes" id="UP000241229">
    <property type="component" value="Unassembled WGS sequence"/>
</dbReference>
<dbReference type="EC" id="5.1.99.6" evidence="19"/>
<evidence type="ECO:0000313" key="22">
    <source>
        <dbReference type="EMBL" id="PSJ65831.1"/>
    </source>
</evidence>
<evidence type="ECO:0000256" key="5">
    <source>
        <dbReference type="ARBA" id="ARBA00022723"/>
    </source>
</evidence>
<feature type="domain" description="YjeF C-terminal" evidence="20">
    <location>
        <begin position="219"/>
        <end position="493"/>
    </location>
</feature>
<dbReference type="Pfam" id="PF01256">
    <property type="entry name" value="Carb_kinase"/>
    <property type="match status" value="1"/>
</dbReference>
<evidence type="ECO:0000256" key="17">
    <source>
        <dbReference type="HAMAP-Rule" id="MF_01965"/>
    </source>
</evidence>
<evidence type="ECO:0000256" key="14">
    <source>
        <dbReference type="ARBA" id="ARBA00025153"/>
    </source>
</evidence>
<dbReference type="PROSITE" id="PS51383">
    <property type="entry name" value="YJEF_C_3"/>
    <property type="match status" value="1"/>
</dbReference>
<dbReference type="OrthoDB" id="9806925at2"/>
<reference evidence="22 23" key="1">
    <citation type="submission" date="2018-03" db="EMBL/GenBank/DDBJ databases">
        <title>The draft genome of Mesorhizobium sp. 6GN-30.</title>
        <authorList>
            <person name="Liu L."/>
            <person name="Li L."/>
            <person name="Wang T."/>
            <person name="Zhang X."/>
            <person name="Liang L."/>
        </authorList>
    </citation>
    <scope>NUCLEOTIDE SEQUENCE [LARGE SCALE GENOMIC DNA]</scope>
    <source>
        <strain evidence="22 23">6GN30</strain>
    </source>
</reference>
<keyword evidence="11 18" id="KW-0413">Isomerase</keyword>
<comment type="catalytic activity">
    <reaction evidence="15 17 19">
        <text>(6S)-NADHX + ADP = AMP + phosphate + NADH + H(+)</text>
        <dbReference type="Rhea" id="RHEA:32223"/>
        <dbReference type="ChEBI" id="CHEBI:15378"/>
        <dbReference type="ChEBI" id="CHEBI:43474"/>
        <dbReference type="ChEBI" id="CHEBI:57945"/>
        <dbReference type="ChEBI" id="CHEBI:64074"/>
        <dbReference type="ChEBI" id="CHEBI:456215"/>
        <dbReference type="ChEBI" id="CHEBI:456216"/>
        <dbReference type="EC" id="4.2.1.136"/>
    </reaction>
</comment>
<gene>
    <name evidence="18" type="primary">nnrE</name>
    <name evidence="17" type="synonym">nnrD</name>
    <name evidence="22" type="ORF">C7I84_01550</name>
</gene>
<evidence type="ECO:0000256" key="18">
    <source>
        <dbReference type="HAMAP-Rule" id="MF_01966"/>
    </source>
</evidence>
<evidence type="ECO:0000256" key="19">
    <source>
        <dbReference type="PIRNR" id="PIRNR017184"/>
    </source>
</evidence>
<feature type="binding site" evidence="18">
    <location>
        <begin position="123"/>
        <end position="129"/>
    </location>
    <ligand>
        <name>(6S)-NADPHX</name>
        <dbReference type="ChEBI" id="CHEBI:64076"/>
    </ligand>
</feature>
<dbReference type="PANTHER" id="PTHR12592">
    <property type="entry name" value="ATP-DEPENDENT (S)-NAD(P)H-HYDRATE DEHYDRATASE FAMILY MEMBER"/>
    <property type="match status" value="1"/>
</dbReference>
<comment type="caution">
    <text evidence="22">The sequence shown here is derived from an EMBL/GenBank/DDBJ whole genome shotgun (WGS) entry which is preliminary data.</text>
</comment>
<dbReference type="GO" id="GO:0110051">
    <property type="term" value="P:metabolite repair"/>
    <property type="evidence" value="ECO:0007669"/>
    <property type="project" value="TreeGrafter"/>
</dbReference>
<dbReference type="GO" id="GO:0005524">
    <property type="term" value="F:ATP binding"/>
    <property type="evidence" value="ECO:0007669"/>
    <property type="project" value="UniProtKB-UniRule"/>
</dbReference>
<keyword evidence="10 17" id="KW-0520">NAD</keyword>
<evidence type="ECO:0000256" key="15">
    <source>
        <dbReference type="ARBA" id="ARBA00048238"/>
    </source>
</evidence>
<dbReference type="PANTHER" id="PTHR12592:SF0">
    <property type="entry name" value="ATP-DEPENDENT (S)-NAD(P)H-HYDRATE DEHYDRATASE"/>
    <property type="match status" value="1"/>
</dbReference>
<dbReference type="GO" id="GO:0052856">
    <property type="term" value="F:NAD(P)HX epimerase activity"/>
    <property type="evidence" value="ECO:0007669"/>
    <property type="project" value="UniProtKB-UniRule"/>
</dbReference>
<dbReference type="AlphaFoldDB" id="A0A2P7STR1"/>
<keyword evidence="6 17" id="KW-0547">Nucleotide-binding</keyword>
<evidence type="ECO:0000256" key="6">
    <source>
        <dbReference type="ARBA" id="ARBA00022741"/>
    </source>
</evidence>
<keyword evidence="23" id="KW-1185">Reference proteome</keyword>
<evidence type="ECO:0000256" key="13">
    <source>
        <dbReference type="ARBA" id="ARBA00023268"/>
    </source>
</evidence>
<dbReference type="PROSITE" id="PS01050">
    <property type="entry name" value="YJEF_C_2"/>
    <property type="match status" value="1"/>
</dbReference>
<dbReference type="EMBL" id="PXYK01000001">
    <property type="protein sequence ID" value="PSJ65831.1"/>
    <property type="molecule type" value="Genomic_DNA"/>
</dbReference>
<sequence>MPFELLLPDEMAACDRRAIATGPFDGYQFMQRAGAAVAAIVLERFPAASRVDVLCGPGNNGGDGYVVAELLRRSGVDVAVYAEGPPRDGSDAALAAADCKVWPQPLAAFAPSAGGLVVDAVYGAGLARPVGGAARRAMESVRTAGVPVVAVDLPSGVSGATGEILGETFQAAVTVTFVRKKPGHLLQPGRTACGEVVVADIGIGEDIVAAAGATCFENGPELWKSRFPRPAVDSHKYSRGHVAVFSGAASATGAARLSALAAARAGAGAVTLLSPSEALAANAAHLTSIMLRKADTREEALAFFADRRPAAFVYGPGLDASAETGRLLFELIDRLPRPLPAVVDASALTSLAAEPGLLAGPFGGRAADLVITPHEGEFGRLFPDLRKIPSKLERARRAADRVEATVVYKGPDTVIAAPDGRAAINANGTPWLATAGSGDVLSGIVAGFLAQGMPGFEAACAGVWIHAEAARRFGPGLIAEDIPGELPAVLRDLLD</sequence>
<dbReference type="Gene3D" id="3.40.1190.20">
    <property type="match status" value="1"/>
</dbReference>
<feature type="binding site" evidence="18">
    <location>
        <position position="152"/>
    </location>
    <ligand>
        <name>(6S)-NADPHX</name>
        <dbReference type="ChEBI" id="CHEBI:64076"/>
    </ligand>
</feature>
<feature type="binding site" evidence="18">
    <location>
        <position position="119"/>
    </location>
    <ligand>
        <name>K(+)</name>
        <dbReference type="ChEBI" id="CHEBI:29103"/>
    </ligand>
</feature>
<evidence type="ECO:0000256" key="3">
    <source>
        <dbReference type="ARBA" id="ARBA00006001"/>
    </source>
</evidence>
<evidence type="ECO:0000256" key="1">
    <source>
        <dbReference type="ARBA" id="ARBA00000013"/>
    </source>
</evidence>
<dbReference type="InterPro" id="IPR029056">
    <property type="entry name" value="Ribokinase-like"/>
</dbReference>
<evidence type="ECO:0000259" key="20">
    <source>
        <dbReference type="PROSITE" id="PS51383"/>
    </source>
</evidence>
<feature type="domain" description="YjeF N-terminal" evidence="21">
    <location>
        <begin position="11"/>
        <end position="209"/>
    </location>
</feature>
<dbReference type="Gene3D" id="3.40.50.10260">
    <property type="entry name" value="YjeF N-terminal domain"/>
    <property type="match status" value="1"/>
</dbReference>
<dbReference type="GO" id="GO:0052855">
    <property type="term" value="F:ADP-dependent NAD(P)H-hydrate dehydratase activity"/>
    <property type="evidence" value="ECO:0007669"/>
    <property type="project" value="UniProtKB-UniRule"/>
</dbReference>
<evidence type="ECO:0000256" key="16">
    <source>
        <dbReference type="ARBA" id="ARBA00049209"/>
    </source>
</evidence>
<dbReference type="HAMAP" id="MF_01965">
    <property type="entry name" value="NADHX_dehydratase"/>
    <property type="match status" value="1"/>
</dbReference>
<evidence type="ECO:0000313" key="23">
    <source>
        <dbReference type="Proteomes" id="UP000241229"/>
    </source>
</evidence>
<dbReference type="Pfam" id="PF03853">
    <property type="entry name" value="YjeF_N"/>
    <property type="match status" value="1"/>
</dbReference>
<evidence type="ECO:0000256" key="9">
    <source>
        <dbReference type="ARBA" id="ARBA00022958"/>
    </source>
</evidence>
<dbReference type="InterPro" id="IPR000631">
    <property type="entry name" value="CARKD"/>
</dbReference>
<feature type="binding site" evidence="17">
    <location>
        <begin position="409"/>
        <end position="413"/>
    </location>
    <ligand>
        <name>AMP</name>
        <dbReference type="ChEBI" id="CHEBI:456215"/>
    </ligand>
</feature>
<dbReference type="SUPFAM" id="SSF53613">
    <property type="entry name" value="Ribokinase-like"/>
    <property type="match status" value="1"/>
</dbReference>
<dbReference type="GO" id="GO:0046872">
    <property type="term" value="F:metal ion binding"/>
    <property type="evidence" value="ECO:0007669"/>
    <property type="project" value="UniProtKB-UniRule"/>
</dbReference>
<feature type="binding site" evidence="18">
    <location>
        <position position="155"/>
    </location>
    <ligand>
        <name>K(+)</name>
        <dbReference type="ChEBI" id="CHEBI:29103"/>
    </ligand>
</feature>
<proteinExistence type="inferred from homology"/>
<dbReference type="PIRSF" id="PIRSF017184">
    <property type="entry name" value="Nnr"/>
    <property type="match status" value="1"/>
</dbReference>
<keyword evidence="5 18" id="KW-0479">Metal-binding</keyword>
<keyword evidence="12 17" id="KW-0456">Lyase</keyword>
<organism evidence="22 23">
    <name type="scientific">Kumtagia ephedrae</name>
    <dbReference type="NCBI Taxonomy" id="2116701"/>
    <lineage>
        <taxon>Bacteria</taxon>
        <taxon>Pseudomonadati</taxon>
        <taxon>Pseudomonadota</taxon>
        <taxon>Alphaproteobacteria</taxon>
        <taxon>Hyphomicrobiales</taxon>
        <taxon>Phyllobacteriaceae</taxon>
        <taxon>Kumtagia</taxon>
    </lineage>
</organism>
<evidence type="ECO:0000256" key="8">
    <source>
        <dbReference type="ARBA" id="ARBA00022857"/>
    </source>
</evidence>
<comment type="cofactor">
    <cofactor evidence="17">
        <name>Mg(2+)</name>
        <dbReference type="ChEBI" id="CHEBI:18420"/>
    </cofactor>
</comment>
<keyword evidence="8 17" id="KW-0521">NADP</keyword>
<comment type="similarity">
    <text evidence="3 19">In the N-terminal section; belongs to the NnrE/AIBP family.</text>
</comment>
<dbReference type="EC" id="4.2.1.136" evidence="19"/>
<protein>
    <recommendedName>
        <fullName evidence="19">Bifunctional NAD(P)H-hydrate repair enzyme</fullName>
    </recommendedName>
    <alternativeName>
        <fullName evidence="19">Nicotinamide nucleotide repair protein</fullName>
    </alternativeName>
    <domain>
        <recommendedName>
            <fullName evidence="19">ADP-dependent (S)-NAD(P)H-hydrate dehydratase</fullName>
            <ecNumber evidence="19">4.2.1.136</ecNumber>
        </recommendedName>
        <alternativeName>
            <fullName evidence="19">ADP-dependent NAD(P)HX dehydratase</fullName>
        </alternativeName>
    </domain>
    <domain>
        <recommendedName>
            <fullName evidence="19">NAD(P)H-hydrate epimerase</fullName>
            <ecNumber evidence="19">5.1.99.6</ecNumber>
        </recommendedName>
    </domain>
</protein>
<keyword evidence="7 17" id="KW-0067">ATP-binding</keyword>
<feature type="binding site" evidence="17">
    <location>
        <position position="374"/>
    </location>
    <ligand>
        <name>(6S)-NADPHX</name>
        <dbReference type="ChEBI" id="CHEBI:64076"/>
    </ligand>
</feature>
<evidence type="ECO:0000256" key="2">
    <source>
        <dbReference type="ARBA" id="ARBA00000909"/>
    </source>
</evidence>
<dbReference type="CDD" id="cd01171">
    <property type="entry name" value="YXKO-related"/>
    <property type="match status" value="1"/>
</dbReference>
<dbReference type="GO" id="GO:0046496">
    <property type="term" value="P:nicotinamide nucleotide metabolic process"/>
    <property type="evidence" value="ECO:0007669"/>
    <property type="project" value="UniProtKB-UniRule"/>
</dbReference>
<accession>A0A2P7STR1</accession>
<feature type="binding site" evidence="18">
    <location>
        <position position="60"/>
    </location>
    <ligand>
        <name>K(+)</name>
        <dbReference type="ChEBI" id="CHEBI:29103"/>
    </ligand>
</feature>
<dbReference type="RefSeq" id="WP_106770373.1">
    <property type="nucleotide sequence ID" value="NZ_PXYK01000001.1"/>
</dbReference>
<evidence type="ECO:0000256" key="12">
    <source>
        <dbReference type="ARBA" id="ARBA00023239"/>
    </source>
</evidence>
<name>A0A2P7STR1_9HYPH</name>
<comment type="cofactor">
    <cofactor evidence="18 19">
        <name>K(+)</name>
        <dbReference type="ChEBI" id="CHEBI:29103"/>
    </cofactor>
    <text evidence="18 19">Binds 1 potassium ion per subunit.</text>
</comment>
<comment type="catalytic activity">
    <reaction evidence="1 18 19">
        <text>(6R)-NADHX = (6S)-NADHX</text>
        <dbReference type="Rhea" id="RHEA:32215"/>
        <dbReference type="ChEBI" id="CHEBI:64074"/>
        <dbReference type="ChEBI" id="CHEBI:64075"/>
        <dbReference type="EC" id="5.1.99.6"/>
    </reaction>
</comment>
<feature type="binding site" evidence="17">
    <location>
        <position position="439"/>
    </location>
    <ligand>
        <name>(6S)-NADPHX</name>
        <dbReference type="ChEBI" id="CHEBI:64076"/>
    </ligand>
</feature>
<evidence type="ECO:0000256" key="4">
    <source>
        <dbReference type="ARBA" id="ARBA00009524"/>
    </source>
</evidence>
<dbReference type="NCBIfam" id="TIGR00196">
    <property type="entry name" value="yjeF_cterm"/>
    <property type="match status" value="1"/>
</dbReference>
<feature type="binding site" evidence="17">
    <location>
        <position position="254"/>
    </location>
    <ligand>
        <name>(6S)-NADPHX</name>
        <dbReference type="ChEBI" id="CHEBI:64076"/>
    </ligand>
</feature>
<dbReference type="NCBIfam" id="TIGR00197">
    <property type="entry name" value="yjeF_nterm"/>
    <property type="match status" value="1"/>
</dbReference>
<keyword evidence="9 18" id="KW-0630">Potassium</keyword>
<comment type="function">
    <text evidence="14 19">Bifunctional enzyme that catalyzes the epimerization of the S- and R-forms of NAD(P)HX and the dehydration of the S-form of NAD(P)HX at the expense of ADP, which is converted to AMP. This allows the repair of both epimers of NAD(P)HX, a damaged form of NAD(P)H that is a result of enzymatic or heat-dependent hydration.</text>
</comment>
<dbReference type="SUPFAM" id="SSF64153">
    <property type="entry name" value="YjeF N-terminal domain-like"/>
    <property type="match status" value="1"/>
</dbReference>
<comment type="caution">
    <text evidence="18">Lacks conserved residue(s) required for the propagation of feature annotation.</text>
</comment>
<dbReference type="InterPro" id="IPR036652">
    <property type="entry name" value="YjeF_N_dom_sf"/>
</dbReference>
<dbReference type="InterPro" id="IPR004443">
    <property type="entry name" value="YjeF_N_dom"/>
</dbReference>
<comment type="function">
    <text evidence="17">Catalyzes the dehydration of the S-form of NAD(P)HX at the expense of ADP, which is converted to AMP. Together with NAD(P)HX epimerase, which catalyzes the epimerization of the S- and R-forms, the enzyme allows the repair of both epimers of NAD(P)HX, a damaged form of NAD(P)H that is a result of enzymatic or heat-dependent hydration.</text>
</comment>
<evidence type="ECO:0000256" key="10">
    <source>
        <dbReference type="ARBA" id="ARBA00023027"/>
    </source>
</evidence>